<evidence type="ECO:0000313" key="3">
    <source>
        <dbReference type="Proteomes" id="UP000298061"/>
    </source>
</evidence>
<evidence type="ECO:0000256" key="1">
    <source>
        <dbReference type="SAM" id="MobiDB-lite"/>
    </source>
</evidence>
<dbReference type="AlphaFoldDB" id="A0A4Y9ZT16"/>
<organism evidence="2 3">
    <name type="scientific">Hericium alpestre</name>
    <dbReference type="NCBI Taxonomy" id="135208"/>
    <lineage>
        <taxon>Eukaryota</taxon>
        <taxon>Fungi</taxon>
        <taxon>Dikarya</taxon>
        <taxon>Basidiomycota</taxon>
        <taxon>Agaricomycotina</taxon>
        <taxon>Agaricomycetes</taxon>
        <taxon>Russulales</taxon>
        <taxon>Hericiaceae</taxon>
        <taxon>Hericium</taxon>
    </lineage>
</organism>
<proteinExistence type="predicted"/>
<accession>A0A4Y9ZT16</accession>
<keyword evidence="3" id="KW-1185">Reference proteome</keyword>
<dbReference type="EMBL" id="SFCI01000927">
    <property type="protein sequence ID" value="TFY77394.1"/>
    <property type="molecule type" value="Genomic_DNA"/>
</dbReference>
<name>A0A4Y9ZT16_9AGAM</name>
<reference evidence="2 3" key="1">
    <citation type="submission" date="2019-02" db="EMBL/GenBank/DDBJ databases">
        <title>Genome sequencing of the rare red list fungi Hericium alpestre (H. flagellum).</title>
        <authorList>
            <person name="Buettner E."/>
            <person name="Kellner H."/>
        </authorList>
    </citation>
    <scope>NUCLEOTIDE SEQUENCE [LARGE SCALE GENOMIC DNA]</scope>
    <source>
        <strain evidence="2 3">DSM 108284</strain>
    </source>
</reference>
<gene>
    <name evidence="2" type="ORF">EWM64_g6619</name>
</gene>
<protein>
    <submittedName>
        <fullName evidence="2">Uncharacterized protein</fullName>
    </submittedName>
</protein>
<comment type="caution">
    <text evidence="2">The sequence shown here is derived from an EMBL/GenBank/DDBJ whole genome shotgun (WGS) entry which is preliminary data.</text>
</comment>
<sequence>MSTVPQPNQRPARPPPSQPRSDQMDATGSPACHHEEVLKAFIKIMASILQAKYRAAARADGEMGPQRGELTTDMTASISAPIADNDIVAQLTGLINRAWQLTHGMDTEIAIRMALEGKLTMTQRQVAEAAERIQAELLKAKDLESKHTTQTLDLQTRIQELIASNAAKEETIKSQASKIESMETYAQKRPTQLSDLEMRVQESAVRLVVMQDMIKLQAEKINVLETKVGWRQGSSSGLNWAGILDFILCQGANEWLFAESPVLKLTIEIFLILGLFVLPTPAGQKGL</sequence>
<feature type="region of interest" description="Disordered" evidence="1">
    <location>
        <begin position="1"/>
        <end position="29"/>
    </location>
</feature>
<feature type="compositionally biased region" description="Low complexity" evidence="1">
    <location>
        <begin position="1"/>
        <end position="11"/>
    </location>
</feature>
<dbReference type="Proteomes" id="UP000298061">
    <property type="component" value="Unassembled WGS sequence"/>
</dbReference>
<evidence type="ECO:0000313" key="2">
    <source>
        <dbReference type="EMBL" id="TFY77394.1"/>
    </source>
</evidence>